<gene>
    <name evidence="2" type="ORF">NCTC12872_00628</name>
</gene>
<organism evidence="2 3">
    <name type="scientific">Phocoenobacter uteri</name>
    <dbReference type="NCBI Taxonomy" id="146806"/>
    <lineage>
        <taxon>Bacteria</taxon>
        <taxon>Pseudomonadati</taxon>
        <taxon>Pseudomonadota</taxon>
        <taxon>Gammaproteobacteria</taxon>
        <taxon>Pasteurellales</taxon>
        <taxon>Pasteurellaceae</taxon>
        <taxon>Phocoenobacter</taxon>
    </lineage>
</organism>
<feature type="signal peptide" evidence="1">
    <location>
        <begin position="1"/>
        <end position="18"/>
    </location>
</feature>
<evidence type="ECO:0000313" key="2">
    <source>
        <dbReference type="EMBL" id="SUB58663.1"/>
    </source>
</evidence>
<name>A0A379C8M8_9PAST</name>
<keyword evidence="3" id="KW-1185">Reference proteome</keyword>
<evidence type="ECO:0000256" key="1">
    <source>
        <dbReference type="SAM" id="SignalP"/>
    </source>
</evidence>
<proteinExistence type="predicted"/>
<dbReference type="OrthoDB" id="9851509at2"/>
<evidence type="ECO:0000313" key="3">
    <source>
        <dbReference type="Proteomes" id="UP000255417"/>
    </source>
</evidence>
<keyword evidence="1" id="KW-0732">Signal</keyword>
<dbReference type="AlphaFoldDB" id="A0A379C8M8"/>
<protein>
    <submittedName>
        <fullName evidence="2">Uncharacterized protein</fullName>
    </submittedName>
</protein>
<dbReference type="RefSeq" id="WP_115315179.1">
    <property type="nucleotide sequence ID" value="NZ_LWIF01000001.1"/>
</dbReference>
<reference evidence="2 3" key="1">
    <citation type="submission" date="2018-06" db="EMBL/GenBank/DDBJ databases">
        <authorList>
            <consortium name="Pathogen Informatics"/>
            <person name="Doyle S."/>
        </authorList>
    </citation>
    <scope>NUCLEOTIDE SEQUENCE [LARGE SCALE GENOMIC DNA]</scope>
    <source>
        <strain evidence="2 3">NCTC12872</strain>
    </source>
</reference>
<feature type="chain" id="PRO_5016780087" evidence="1">
    <location>
        <begin position="19"/>
        <end position="241"/>
    </location>
</feature>
<dbReference type="Proteomes" id="UP000255417">
    <property type="component" value="Unassembled WGS sequence"/>
</dbReference>
<sequence length="241" mass="27212">MKKLFTAMLLTISNSTLAICDEDSVLGNWHASETISGYGLAVVSVCRMGYEEKIKFLPSDLLNKSGSIAVNNNSPQVSNAQLSSSNITIRNTMPFPSTSFKMPTPFYLQKDKNNRETANGELGLFRFYTEIFKPWRCETAPLGFKHIRSIWYYNFFKNMKVNGKNIVLTNEGGSFAVARDVILRNKKGGRVSADLYLIEGRNKQRTGSLLDMCIIDVYVHLQLKPDLLSQSGSYKLQFKHQ</sequence>
<accession>A0A379C8M8</accession>
<dbReference type="EMBL" id="UGTA01000001">
    <property type="protein sequence ID" value="SUB58663.1"/>
    <property type="molecule type" value="Genomic_DNA"/>
</dbReference>